<evidence type="ECO:0000313" key="2">
    <source>
        <dbReference type="EMBL" id="RGI99612.1"/>
    </source>
</evidence>
<dbReference type="Pfam" id="PF14287">
    <property type="entry name" value="DUF4368"/>
    <property type="match status" value="1"/>
</dbReference>
<dbReference type="EMBL" id="QSON01000013">
    <property type="protein sequence ID" value="RGI99612.1"/>
    <property type="molecule type" value="Genomic_DNA"/>
</dbReference>
<organism evidence="2 3">
    <name type="scientific">Hungatella hathewayi</name>
    <dbReference type="NCBI Taxonomy" id="154046"/>
    <lineage>
        <taxon>Bacteria</taxon>
        <taxon>Bacillati</taxon>
        <taxon>Bacillota</taxon>
        <taxon>Clostridia</taxon>
        <taxon>Lachnospirales</taxon>
        <taxon>Lachnospiraceae</taxon>
        <taxon>Hungatella</taxon>
    </lineage>
</organism>
<sequence>MVQRGAWQDAYRQKLNGPGVPAPATQRFMQDARERPREYTKRMVWLWSAQSITTILENGIEQIKLGLYTDLKKGLLSEADYVSLKSGYAKQANTLAEQISSHREERQTLDSQEMLQNEWIERFRKYREIETLDRRLVTDLIEQIDVHEGKRITIHFKFQDEFEKGQALVEQEICELKSTG</sequence>
<evidence type="ECO:0000259" key="1">
    <source>
        <dbReference type="Pfam" id="PF14287"/>
    </source>
</evidence>
<dbReference type="AlphaFoldDB" id="A0A374P3J4"/>
<gene>
    <name evidence="2" type="ORF">DXD79_23745</name>
</gene>
<proteinExistence type="predicted"/>
<dbReference type="InterPro" id="IPR025378">
    <property type="entry name" value="DUF4368"/>
</dbReference>
<feature type="domain" description="DUF4368" evidence="1">
    <location>
        <begin position="116"/>
        <end position="158"/>
    </location>
</feature>
<name>A0A374P3J4_9FIRM</name>
<evidence type="ECO:0000313" key="3">
    <source>
        <dbReference type="Proteomes" id="UP000263014"/>
    </source>
</evidence>
<accession>A0A374P3J4</accession>
<reference evidence="2 3" key="1">
    <citation type="submission" date="2018-08" db="EMBL/GenBank/DDBJ databases">
        <title>A genome reference for cultivated species of the human gut microbiota.</title>
        <authorList>
            <person name="Zou Y."/>
            <person name="Xue W."/>
            <person name="Luo G."/>
        </authorList>
    </citation>
    <scope>NUCLEOTIDE SEQUENCE [LARGE SCALE GENOMIC DNA]</scope>
    <source>
        <strain evidence="2 3">TM09-12</strain>
    </source>
</reference>
<comment type="caution">
    <text evidence="2">The sequence shown here is derived from an EMBL/GenBank/DDBJ whole genome shotgun (WGS) entry which is preliminary data.</text>
</comment>
<dbReference type="RefSeq" id="WP_117632995.1">
    <property type="nucleotide sequence ID" value="NZ_QSON01000013.1"/>
</dbReference>
<protein>
    <submittedName>
        <fullName evidence="2">DUF4368 domain-containing protein</fullName>
    </submittedName>
</protein>
<dbReference type="Proteomes" id="UP000263014">
    <property type="component" value="Unassembled WGS sequence"/>
</dbReference>